<dbReference type="Gene3D" id="3.40.50.300">
    <property type="entry name" value="P-loop containing nucleotide triphosphate hydrolases"/>
    <property type="match status" value="1"/>
</dbReference>
<reference evidence="5 6" key="1">
    <citation type="submission" date="2019-02" db="EMBL/GenBank/DDBJ databases">
        <title>Genome sequencing of the rare red list fungi Bondarzewia mesenterica.</title>
        <authorList>
            <person name="Buettner E."/>
            <person name="Kellner H."/>
        </authorList>
    </citation>
    <scope>NUCLEOTIDE SEQUENCE [LARGE SCALE GENOMIC DNA]</scope>
    <source>
        <strain evidence="5 6">DSM 108281</strain>
    </source>
</reference>
<keyword evidence="6" id="KW-1185">Reference proteome</keyword>
<dbReference type="GO" id="GO:0004140">
    <property type="term" value="F:dephospho-CoA kinase activity"/>
    <property type="evidence" value="ECO:0007669"/>
    <property type="project" value="InterPro"/>
</dbReference>
<dbReference type="SUPFAM" id="SSF52540">
    <property type="entry name" value="P-loop containing nucleoside triphosphate hydrolases"/>
    <property type="match status" value="1"/>
</dbReference>
<organism evidence="5 6">
    <name type="scientific">Bondarzewia mesenterica</name>
    <dbReference type="NCBI Taxonomy" id="1095465"/>
    <lineage>
        <taxon>Eukaryota</taxon>
        <taxon>Fungi</taxon>
        <taxon>Dikarya</taxon>
        <taxon>Basidiomycota</taxon>
        <taxon>Agaricomycotina</taxon>
        <taxon>Agaricomycetes</taxon>
        <taxon>Russulales</taxon>
        <taxon>Bondarzewiaceae</taxon>
        <taxon>Bondarzewia</taxon>
    </lineage>
</organism>
<comment type="caution">
    <text evidence="5">The sequence shown here is derived from an EMBL/GenBank/DDBJ whole genome shotgun (WGS) entry which is preliminary data.</text>
</comment>
<evidence type="ECO:0000256" key="4">
    <source>
        <dbReference type="SAM" id="Phobius"/>
    </source>
</evidence>
<dbReference type="FunFam" id="3.40.50.300:FF:000485">
    <property type="entry name" value="Dephospho-CoA kinase CAB5"/>
    <property type="match status" value="1"/>
</dbReference>
<dbReference type="PANTHER" id="PTHR10695:SF46">
    <property type="entry name" value="BIFUNCTIONAL COENZYME A SYNTHASE-RELATED"/>
    <property type="match status" value="1"/>
</dbReference>
<keyword evidence="4" id="KW-0812">Transmembrane</keyword>
<protein>
    <recommendedName>
        <fullName evidence="7">Dephospho-CoA kinase</fullName>
    </recommendedName>
</protein>
<feature type="transmembrane region" description="Helical" evidence="4">
    <location>
        <begin position="227"/>
        <end position="249"/>
    </location>
</feature>
<dbReference type="HAMAP" id="MF_00376">
    <property type="entry name" value="Dephospho_CoA_kinase"/>
    <property type="match status" value="1"/>
</dbReference>
<dbReference type="OrthoDB" id="247245at2759"/>
<evidence type="ECO:0000256" key="2">
    <source>
        <dbReference type="ARBA" id="ARBA00022741"/>
    </source>
</evidence>
<keyword evidence="4" id="KW-1133">Transmembrane helix</keyword>
<name>A0A4S4LVD1_9AGAM</name>
<dbReference type="InterPro" id="IPR027417">
    <property type="entry name" value="P-loop_NTPase"/>
</dbReference>
<dbReference type="EMBL" id="SGPL01000155">
    <property type="protein sequence ID" value="THH16479.1"/>
    <property type="molecule type" value="Genomic_DNA"/>
</dbReference>
<dbReference type="InterPro" id="IPR001977">
    <property type="entry name" value="Depp_CoAkinase"/>
</dbReference>
<comment type="similarity">
    <text evidence="1">Belongs to the CoaE family.</text>
</comment>
<dbReference type="PANTHER" id="PTHR10695">
    <property type="entry name" value="DEPHOSPHO-COA KINASE-RELATED"/>
    <property type="match status" value="1"/>
</dbReference>
<evidence type="ECO:0000313" key="5">
    <source>
        <dbReference type="EMBL" id="THH16479.1"/>
    </source>
</evidence>
<dbReference type="Pfam" id="PF01121">
    <property type="entry name" value="CoaE"/>
    <property type="match status" value="1"/>
</dbReference>
<dbReference type="NCBIfam" id="TIGR00152">
    <property type="entry name" value="dephospho-CoA kinase"/>
    <property type="match status" value="1"/>
</dbReference>
<keyword evidence="3" id="KW-0067">ATP-binding</keyword>
<evidence type="ECO:0000256" key="3">
    <source>
        <dbReference type="ARBA" id="ARBA00022840"/>
    </source>
</evidence>
<accession>A0A4S4LVD1</accession>
<dbReference type="AlphaFoldDB" id="A0A4S4LVD1"/>
<dbReference type="CDD" id="cd02022">
    <property type="entry name" value="DPCK"/>
    <property type="match status" value="1"/>
</dbReference>
<dbReference type="Proteomes" id="UP000310158">
    <property type="component" value="Unassembled WGS sequence"/>
</dbReference>
<evidence type="ECO:0000256" key="1">
    <source>
        <dbReference type="ARBA" id="ARBA00009018"/>
    </source>
</evidence>
<evidence type="ECO:0000313" key="6">
    <source>
        <dbReference type="Proteomes" id="UP000310158"/>
    </source>
</evidence>
<sequence length="265" mass="30104">MHRVITFTNARYHSSHFFPNRDSVDTIPVLGLTGGIATGKSAVSALLKQHGIPVVDADEIAREVVLPGTRAYGQIIDVFGHEILQPDGRLDRPKLGAIVFNDESKRKKLNAIVHPAVKRAMVWQVTKYWLSGERVCVLDVPLLIESGIWNWVGKVVVVYCSAEIQLQRLMKRDNSTREAAMSRLNAQLPITEKLEYADNVIDNSGGPQELEQQVDSFLRRLQRDVGWSWRVSWLIPPLGLLSAFSMLLWKRIRRFRRTSRRRGVS</sequence>
<proteinExistence type="inferred from homology"/>
<keyword evidence="4" id="KW-0472">Membrane</keyword>
<dbReference type="GO" id="GO:0005737">
    <property type="term" value="C:cytoplasm"/>
    <property type="evidence" value="ECO:0007669"/>
    <property type="project" value="UniProtKB-ARBA"/>
</dbReference>
<gene>
    <name evidence="5" type="ORF">EW146_g4164</name>
</gene>
<keyword evidence="2" id="KW-0547">Nucleotide-binding</keyword>
<evidence type="ECO:0008006" key="7">
    <source>
        <dbReference type="Google" id="ProtNLM"/>
    </source>
</evidence>
<dbReference type="GO" id="GO:0015937">
    <property type="term" value="P:coenzyme A biosynthetic process"/>
    <property type="evidence" value="ECO:0007669"/>
    <property type="project" value="InterPro"/>
</dbReference>
<dbReference type="GO" id="GO:0005524">
    <property type="term" value="F:ATP binding"/>
    <property type="evidence" value="ECO:0007669"/>
    <property type="project" value="UniProtKB-KW"/>
</dbReference>
<dbReference type="PROSITE" id="PS51219">
    <property type="entry name" value="DPCK"/>
    <property type="match status" value="1"/>
</dbReference>